<feature type="compositionally biased region" description="Acidic residues" evidence="1">
    <location>
        <begin position="236"/>
        <end position="250"/>
    </location>
</feature>
<dbReference type="Proteomes" id="UP001465976">
    <property type="component" value="Unassembled WGS sequence"/>
</dbReference>
<name>A0ABR3G0S3_9AGAR</name>
<comment type="caution">
    <text evidence="2">The sequence shown here is derived from an EMBL/GenBank/DDBJ whole genome shotgun (WGS) entry which is preliminary data.</text>
</comment>
<evidence type="ECO:0000313" key="3">
    <source>
        <dbReference type="Proteomes" id="UP001465976"/>
    </source>
</evidence>
<protein>
    <submittedName>
        <fullName evidence="2">Uncharacterized protein</fullName>
    </submittedName>
</protein>
<evidence type="ECO:0000313" key="2">
    <source>
        <dbReference type="EMBL" id="KAL0581425.1"/>
    </source>
</evidence>
<feature type="compositionally biased region" description="Basic and acidic residues" evidence="1">
    <location>
        <begin position="270"/>
        <end position="283"/>
    </location>
</feature>
<evidence type="ECO:0000256" key="1">
    <source>
        <dbReference type="SAM" id="MobiDB-lite"/>
    </source>
</evidence>
<dbReference type="EMBL" id="JBAHYK010000010">
    <property type="protein sequence ID" value="KAL0581425.1"/>
    <property type="molecule type" value="Genomic_DNA"/>
</dbReference>
<organism evidence="2 3">
    <name type="scientific">Marasmius crinis-equi</name>
    <dbReference type="NCBI Taxonomy" id="585013"/>
    <lineage>
        <taxon>Eukaryota</taxon>
        <taxon>Fungi</taxon>
        <taxon>Dikarya</taxon>
        <taxon>Basidiomycota</taxon>
        <taxon>Agaricomycotina</taxon>
        <taxon>Agaricomycetes</taxon>
        <taxon>Agaricomycetidae</taxon>
        <taxon>Agaricales</taxon>
        <taxon>Marasmiineae</taxon>
        <taxon>Marasmiaceae</taxon>
        <taxon>Marasmius</taxon>
    </lineage>
</organism>
<proteinExistence type="predicted"/>
<reference evidence="2 3" key="1">
    <citation type="submission" date="2024-02" db="EMBL/GenBank/DDBJ databases">
        <title>A draft genome for the cacao thread blight pathogen Marasmius crinis-equi.</title>
        <authorList>
            <person name="Cohen S.P."/>
            <person name="Baruah I.K."/>
            <person name="Amoako-Attah I."/>
            <person name="Bukari Y."/>
            <person name="Meinhardt L.W."/>
            <person name="Bailey B.A."/>
        </authorList>
    </citation>
    <scope>NUCLEOTIDE SEQUENCE [LARGE SCALE GENOMIC DNA]</scope>
    <source>
        <strain evidence="2 3">GH-76</strain>
    </source>
</reference>
<feature type="compositionally biased region" description="Basic and acidic residues" evidence="1">
    <location>
        <begin position="197"/>
        <end position="210"/>
    </location>
</feature>
<keyword evidence="3" id="KW-1185">Reference proteome</keyword>
<accession>A0ABR3G0S3</accession>
<feature type="compositionally biased region" description="Low complexity" evidence="1">
    <location>
        <begin position="160"/>
        <end position="181"/>
    </location>
</feature>
<feature type="region of interest" description="Disordered" evidence="1">
    <location>
        <begin position="151"/>
        <end position="310"/>
    </location>
</feature>
<feature type="compositionally biased region" description="Low complexity" evidence="1">
    <location>
        <begin position="286"/>
        <end position="298"/>
    </location>
</feature>
<feature type="compositionally biased region" description="Basic residues" evidence="1">
    <location>
        <begin position="260"/>
        <end position="269"/>
    </location>
</feature>
<feature type="compositionally biased region" description="Pro residues" evidence="1">
    <location>
        <begin position="182"/>
        <end position="193"/>
    </location>
</feature>
<gene>
    <name evidence="2" type="ORF">V5O48_000579</name>
</gene>
<sequence>MAAPSHIEGNLNFTATRNGWTRNFTLSPEEVSKIDYSTLETVLELQTIKAFRTNLRVYVEHPAGSGTYIKVRPWKHNDGTLNSALLQEFFEERMQSGTVTNIDVRDGQDPVKQAGKAGDWLRAHGLSVTTPSNVNGATTSEGEVTEDAQANAGEAPKPQGSGFFGSFFRSGNTSQSTSTPTTPAPEENPPLPADPAETEKREEEILRERGWQPMLRRLTTKKRKAKKEKDAADIQAEGDGEEIQIPDGEEANAMPDKNGKWRKYSKFGKGKKDKEKEKEKADDAEPAAQDPAAQGSEAPPTPEKETPAAA</sequence>